<feature type="region of interest" description="Disordered" evidence="1">
    <location>
        <begin position="1647"/>
        <end position="1692"/>
    </location>
</feature>
<organism evidence="3 4">
    <name type="scientific">Coprinopsis marcescibilis</name>
    <name type="common">Agaric fungus</name>
    <name type="synonym">Psathyrella marcescibilis</name>
    <dbReference type="NCBI Taxonomy" id="230819"/>
    <lineage>
        <taxon>Eukaryota</taxon>
        <taxon>Fungi</taxon>
        <taxon>Dikarya</taxon>
        <taxon>Basidiomycota</taxon>
        <taxon>Agaricomycotina</taxon>
        <taxon>Agaricomycetes</taxon>
        <taxon>Agaricomycetidae</taxon>
        <taxon>Agaricales</taxon>
        <taxon>Agaricineae</taxon>
        <taxon>Psathyrellaceae</taxon>
        <taxon>Coprinopsis</taxon>
    </lineage>
</organism>
<feature type="region of interest" description="Disordered" evidence="1">
    <location>
        <begin position="844"/>
        <end position="938"/>
    </location>
</feature>
<feature type="compositionally biased region" description="Basic and acidic residues" evidence="1">
    <location>
        <begin position="522"/>
        <end position="548"/>
    </location>
</feature>
<feature type="region of interest" description="Disordered" evidence="1">
    <location>
        <begin position="61"/>
        <end position="97"/>
    </location>
</feature>
<feature type="compositionally biased region" description="Low complexity" evidence="1">
    <location>
        <begin position="328"/>
        <end position="339"/>
    </location>
</feature>
<reference evidence="3 4" key="1">
    <citation type="journal article" date="2019" name="Nat. Ecol. Evol.">
        <title>Megaphylogeny resolves global patterns of mushroom evolution.</title>
        <authorList>
            <person name="Varga T."/>
            <person name="Krizsan K."/>
            <person name="Foldi C."/>
            <person name="Dima B."/>
            <person name="Sanchez-Garcia M."/>
            <person name="Sanchez-Ramirez S."/>
            <person name="Szollosi G.J."/>
            <person name="Szarkandi J.G."/>
            <person name="Papp V."/>
            <person name="Albert L."/>
            <person name="Andreopoulos W."/>
            <person name="Angelini C."/>
            <person name="Antonin V."/>
            <person name="Barry K.W."/>
            <person name="Bougher N.L."/>
            <person name="Buchanan P."/>
            <person name="Buyck B."/>
            <person name="Bense V."/>
            <person name="Catcheside P."/>
            <person name="Chovatia M."/>
            <person name="Cooper J."/>
            <person name="Damon W."/>
            <person name="Desjardin D."/>
            <person name="Finy P."/>
            <person name="Geml J."/>
            <person name="Haridas S."/>
            <person name="Hughes K."/>
            <person name="Justo A."/>
            <person name="Karasinski D."/>
            <person name="Kautmanova I."/>
            <person name="Kiss B."/>
            <person name="Kocsube S."/>
            <person name="Kotiranta H."/>
            <person name="LaButti K.M."/>
            <person name="Lechner B.E."/>
            <person name="Liimatainen K."/>
            <person name="Lipzen A."/>
            <person name="Lukacs Z."/>
            <person name="Mihaltcheva S."/>
            <person name="Morgado L.N."/>
            <person name="Niskanen T."/>
            <person name="Noordeloos M.E."/>
            <person name="Ohm R.A."/>
            <person name="Ortiz-Santana B."/>
            <person name="Ovrebo C."/>
            <person name="Racz N."/>
            <person name="Riley R."/>
            <person name="Savchenko A."/>
            <person name="Shiryaev A."/>
            <person name="Soop K."/>
            <person name="Spirin V."/>
            <person name="Szebenyi C."/>
            <person name="Tomsovsky M."/>
            <person name="Tulloss R.E."/>
            <person name="Uehling J."/>
            <person name="Grigoriev I.V."/>
            <person name="Vagvolgyi C."/>
            <person name="Papp T."/>
            <person name="Martin F.M."/>
            <person name="Miettinen O."/>
            <person name="Hibbett D.S."/>
            <person name="Nagy L.G."/>
        </authorList>
    </citation>
    <scope>NUCLEOTIDE SEQUENCE [LARGE SCALE GENOMIC DNA]</scope>
    <source>
        <strain evidence="3 4">CBS 121175</strain>
    </source>
</reference>
<dbReference type="SUPFAM" id="SSF48350">
    <property type="entry name" value="GTPase activation domain, GAP"/>
    <property type="match status" value="1"/>
</dbReference>
<feature type="region of interest" description="Disordered" evidence="1">
    <location>
        <begin position="781"/>
        <end position="812"/>
    </location>
</feature>
<feature type="compositionally biased region" description="Polar residues" evidence="1">
    <location>
        <begin position="313"/>
        <end position="327"/>
    </location>
</feature>
<name>A0A5C3KLS2_COPMA</name>
<feature type="compositionally biased region" description="Polar residues" evidence="1">
    <location>
        <begin position="1663"/>
        <end position="1674"/>
    </location>
</feature>
<feature type="compositionally biased region" description="Low complexity" evidence="1">
    <location>
        <begin position="273"/>
        <end position="296"/>
    </location>
</feature>
<sequence>MSHLNSSGTVTSPTGGQHNTLSSPTANSRDGHVPRNLPTIPATIAEALTTRNLTSPVSVSANGVDISKDRGGVSQQSGSVTQTYHYHPESGHTSAVTPASISASLPSYANTNNSPSITALDARSDNKSPDISTSTRRFRPLPLVNSPPSSAASVPSNSAPVAPASAPAPLRIDTRSNRESLPPPAPPPKSPRHWKPPKKTSPPPQVPAVPPLQMGSSQSKPSATDPVSPPSSNQQPQQQQQQQRPQPQRLQKQNTNGPSPQPNLSRSPALHVASPALSPASQLPSQARSPSPQPSQTFRSRSPHPQPAPIITSHASQAPSSTSRGQASTPTSTTGSFGSNASKMMRMFVGRRKKSEDATTLFGKVANEGSASLSQKPSQAQLSGSSGRGEDGPRAPWNEQRKGTMPLPSGSAPAETNALRTVTRKPPPAFSSAGLDVMQPSNHNRMSLITLSPGIASAVDYMRAIPIEEMKVDDQPLPPKAQESVKVRSPRSLPTKPPPPSTPIPPPPTLAAHSVTSSSSPPEKDKESEPSRETKEPVETKEIWRKSDSTIGHNTIRNGGTSRTSRPVSMAESFQSAHTIIPSSRPGSIGNGNKRWSTLTADMEFGVMVEEDGEESGDDTRAKAGSASASSGEVAPAKKPASPSAKQRNRRSVSLNVGISGSVVAPSYIVASQTGNDSTPLAHSISESGVSSSSASNNQTPQQMPSHRHIGDPEKTAFPHQPPHPANAEQSQDSSTGQLRSPPMNSLHPNHHGGHLRPVPPGQQAGSNSNLRERFTVWAGNEPLRPPSRTSPAPPSAMPPLGNASQSPYGSTTSFRATTVSITNSLAPAAGLARKAAEKLGGIGKKWGFSTSSSGSGYSSSSSNRDGTSYWSGTDQGNTLGRTNSNQSSLASSMKSGSASSHFGDIVHRVQLPMRGDKNSRRTPNAPSGSYSVSSSVTSTSTSESDAFFSNSGPYLGDMLRGPLKPKGGAVLTAMVFKRDLKTVTRQTRPAIMDDDEFAEKKHLGEREKMAYEIQYRYLPALVVRCAQHLLLWGVQEEGLFRVSGRASHISKLRAEFDTGADYDLSVCSPGDLDPHAVASVFKAYLRELPENILTTKLQPIFEACISQEIASNAQHAATKSAARVGGPGLPSNPKFNVGATDSSGAPIRKPPSLTTLSMPTFHGMPSASQTLVNNLRTLISRLPRENRDLVRTVVDLMKATYRASKDTKMPLSNLLLVFCPSLNMTPPLLKALCETEGIWSPQAEVRKDKVLDIKREDKVLDIKQESKYEVQEDKALNIQREDTVVNDASAGAVDAGNNSPAINAGRTADLPDDSAEARSVRSVHSDHRGFEHNASYSADEHGSSRHLEDHSAARQPVPTIYLDSQSRQSSSSSLWLSQVEVPAMTSSMPSPPLSSPSESVVTPTSSGRPSLAHIQIGDKKETLSRKSSLMDLDSISESGPLVIRVEGRRTSPKELPNLQAVQFPVTSSVPPSPNQKRRSITLLSLPTFSSGTPVVDDGESAPGPGLRGKRPSLRRLFTKRSTASLGSSDHRSPSNASRASMPLQNSPGANSFTPSTPRSMSDTSDSSVSTPLSAVTAPQSSTSLLPPVLDTQIDCGTSFSLDLGFDLSASPGQSTDNLRSSSVLGSSNTDTFYASALSSQVSFLSPTAIDGQHKPQPHRSPYSRQRSESSASNHLGMLEKEDNDDDDDWTQSVLAACASKS</sequence>
<gene>
    <name evidence="3" type="ORF">FA15DRAFT_658732</name>
</gene>
<keyword evidence="4" id="KW-1185">Reference proteome</keyword>
<feature type="region of interest" description="Disordered" evidence="1">
    <location>
        <begin position="673"/>
        <end position="769"/>
    </location>
</feature>
<feature type="compositionally biased region" description="Pro residues" evidence="1">
    <location>
        <begin position="495"/>
        <end position="509"/>
    </location>
</feature>
<feature type="compositionally biased region" description="Polar residues" evidence="1">
    <location>
        <begin position="73"/>
        <end position="84"/>
    </location>
</feature>
<dbReference type="OrthoDB" id="185175at2759"/>
<evidence type="ECO:0000313" key="3">
    <source>
        <dbReference type="EMBL" id="TFK20945.1"/>
    </source>
</evidence>
<evidence type="ECO:0000313" key="4">
    <source>
        <dbReference type="Proteomes" id="UP000307440"/>
    </source>
</evidence>
<evidence type="ECO:0000259" key="2">
    <source>
        <dbReference type="PROSITE" id="PS50238"/>
    </source>
</evidence>
<feature type="compositionally biased region" description="Low complexity" evidence="1">
    <location>
        <begin position="928"/>
        <end position="938"/>
    </location>
</feature>
<dbReference type="PANTHER" id="PTHR12783:SF5">
    <property type="entry name" value="RALA-BINDING PROTEIN 1"/>
    <property type="match status" value="1"/>
</dbReference>
<feature type="compositionally biased region" description="Polar residues" evidence="1">
    <location>
        <begin position="864"/>
        <end position="887"/>
    </location>
</feature>
<feature type="compositionally biased region" description="Low complexity" evidence="1">
    <location>
        <begin position="140"/>
        <end position="170"/>
    </location>
</feature>
<dbReference type="EMBL" id="ML210283">
    <property type="protein sequence ID" value="TFK20945.1"/>
    <property type="molecule type" value="Genomic_DNA"/>
</dbReference>
<feature type="region of interest" description="Disordered" evidence="1">
    <location>
        <begin position="1488"/>
        <end position="1588"/>
    </location>
</feature>
<feature type="compositionally biased region" description="Pro residues" evidence="1">
    <location>
        <begin position="199"/>
        <end position="210"/>
    </location>
</feature>
<feature type="region of interest" description="Disordered" evidence="1">
    <location>
        <begin position="116"/>
        <end position="440"/>
    </location>
</feature>
<feature type="compositionally biased region" description="Polar residues" evidence="1">
    <location>
        <begin position="369"/>
        <end position="385"/>
    </location>
</feature>
<evidence type="ECO:0000256" key="1">
    <source>
        <dbReference type="SAM" id="MobiDB-lite"/>
    </source>
</evidence>
<dbReference type="Proteomes" id="UP000307440">
    <property type="component" value="Unassembled WGS sequence"/>
</dbReference>
<dbReference type="PANTHER" id="PTHR12783">
    <property type="entry name" value="RALA BINDING PROTEIN 1 RALBP1"/>
    <property type="match status" value="1"/>
</dbReference>
<feature type="compositionally biased region" description="Low complexity" evidence="1">
    <location>
        <begin position="623"/>
        <end position="646"/>
    </location>
</feature>
<feature type="compositionally biased region" description="Polar residues" evidence="1">
    <location>
        <begin position="549"/>
        <end position="586"/>
    </location>
</feature>
<feature type="compositionally biased region" description="Low complexity" evidence="1">
    <location>
        <begin position="1396"/>
        <end position="1407"/>
    </location>
</feature>
<feature type="compositionally biased region" description="Polar residues" evidence="1">
    <location>
        <begin position="728"/>
        <end position="748"/>
    </location>
</feature>
<dbReference type="InterPro" id="IPR008936">
    <property type="entry name" value="Rho_GTPase_activation_prot"/>
</dbReference>
<feature type="compositionally biased region" description="Low complexity" evidence="1">
    <location>
        <begin position="1554"/>
        <end position="1574"/>
    </location>
</feature>
<feature type="region of interest" description="Disordered" evidence="1">
    <location>
        <begin position="1291"/>
        <end position="1353"/>
    </location>
</feature>
<dbReference type="Gene3D" id="1.10.555.10">
    <property type="entry name" value="Rho GTPase activation protein"/>
    <property type="match status" value="1"/>
</dbReference>
<feature type="compositionally biased region" description="Low complexity" evidence="1">
    <location>
        <begin position="850"/>
        <end position="863"/>
    </location>
</feature>
<feature type="compositionally biased region" description="Low complexity" evidence="1">
    <location>
        <begin position="234"/>
        <end position="253"/>
    </location>
</feature>
<dbReference type="SMART" id="SM00324">
    <property type="entry name" value="RhoGAP"/>
    <property type="match status" value="1"/>
</dbReference>
<proteinExistence type="predicted"/>
<dbReference type="GO" id="GO:0005096">
    <property type="term" value="F:GTPase activator activity"/>
    <property type="evidence" value="ECO:0007669"/>
    <property type="project" value="InterPro"/>
</dbReference>
<feature type="compositionally biased region" description="Polar residues" evidence="1">
    <location>
        <begin position="803"/>
        <end position="812"/>
    </location>
</feature>
<feature type="region of interest" description="Disordered" evidence="1">
    <location>
        <begin position="1385"/>
        <end position="1420"/>
    </location>
</feature>
<feature type="compositionally biased region" description="Polar residues" evidence="1">
    <location>
        <begin position="1520"/>
        <end position="1553"/>
    </location>
</feature>
<dbReference type="InterPro" id="IPR039767">
    <property type="entry name" value="RALBP1"/>
</dbReference>
<dbReference type="InterPro" id="IPR000198">
    <property type="entry name" value="RhoGAP_dom"/>
</dbReference>
<dbReference type="Pfam" id="PF00620">
    <property type="entry name" value="RhoGAP"/>
    <property type="match status" value="2"/>
</dbReference>
<feature type="compositionally biased region" description="Basic and acidic residues" evidence="1">
    <location>
        <begin position="1339"/>
        <end position="1353"/>
    </location>
</feature>
<feature type="compositionally biased region" description="Polar residues" evidence="1">
    <location>
        <begin position="254"/>
        <end position="266"/>
    </location>
</feature>
<feature type="region of interest" description="Disordered" evidence="1">
    <location>
        <begin position="608"/>
        <end position="658"/>
    </location>
</feature>
<dbReference type="PROSITE" id="PS50238">
    <property type="entry name" value="RHOGAP"/>
    <property type="match status" value="1"/>
</dbReference>
<feature type="compositionally biased region" description="Low complexity" evidence="1">
    <location>
        <begin position="888"/>
        <end position="901"/>
    </location>
</feature>
<accession>A0A5C3KLS2</accession>
<feature type="domain" description="Rho-GAP" evidence="2">
    <location>
        <begin position="1002"/>
        <end position="1272"/>
    </location>
</feature>
<protein>
    <submittedName>
        <fullName evidence="3">RhoGAP-domain-containing protein</fullName>
    </submittedName>
</protein>
<dbReference type="GO" id="GO:0007264">
    <property type="term" value="P:small GTPase-mediated signal transduction"/>
    <property type="evidence" value="ECO:0007669"/>
    <property type="project" value="InterPro"/>
</dbReference>
<feature type="compositionally biased region" description="Basic and acidic residues" evidence="1">
    <location>
        <begin position="1316"/>
        <end position="1332"/>
    </location>
</feature>
<feature type="compositionally biased region" description="Low complexity" evidence="1">
    <location>
        <begin position="684"/>
        <end position="696"/>
    </location>
</feature>
<dbReference type="GO" id="GO:0031267">
    <property type="term" value="F:small GTPase binding"/>
    <property type="evidence" value="ECO:0007669"/>
    <property type="project" value="InterPro"/>
</dbReference>
<dbReference type="STRING" id="230819.A0A5C3KLS2"/>
<feature type="compositionally biased region" description="Polar residues" evidence="1">
    <location>
        <begin position="1"/>
        <end position="28"/>
    </location>
</feature>
<feature type="region of interest" description="Disordered" evidence="1">
    <location>
        <begin position="470"/>
        <end position="595"/>
    </location>
</feature>
<feature type="compositionally biased region" description="Basic residues" evidence="1">
    <location>
        <begin position="1508"/>
        <end position="1519"/>
    </location>
</feature>
<feature type="region of interest" description="Disordered" evidence="1">
    <location>
        <begin position="1"/>
        <end position="38"/>
    </location>
</feature>